<name>A0A2M7TUB4_9BACT</name>
<dbReference type="EMBL" id="PFNX01000008">
    <property type="protein sequence ID" value="PIZ61375.1"/>
    <property type="molecule type" value="Genomic_DNA"/>
</dbReference>
<evidence type="ECO:0000313" key="1">
    <source>
        <dbReference type="EMBL" id="PIZ61375.1"/>
    </source>
</evidence>
<gene>
    <name evidence="1" type="ORF">COY20_00370</name>
</gene>
<proteinExistence type="predicted"/>
<sequence length="260" mass="30566">MQTTKNQTNYYFVDESGDTTFYNKRGKLILGSLGVSRFLMIGFIKTDDPSSLRKNLSILREEIKHDPYLHGIPSLKKSLISFHAKDDCPEVREKVFKLIGTLDFTAEIYFARKNETTFEKRFHRKESAFYDYLITKLFENKLHLAKDNKIYFAVRGSSTRQQPLENAIQQSVKLFEKKHYHKNKSSIKVQAQTPSGEPCLQIIDYINWAIQRAYTNQEIRFYKTIESKIKYLVDLYDTSNYSDNYYSKKNPFDIKKIGPL</sequence>
<comment type="caution">
    <text evidence="1">The sequence shown here is derived from an EMBL/GenBank/DDBJ whole genome shotgun (WGS) entry which is preliminary data.</text>
</comment>
<dbReference type="Pfam" id="PF12686">
    <property type="entry name" value="DUF3800"/>
    <property type="match status" value="1"/>
</dbReference>
<evidence type="ECO:0000313" key="2">
    <source>
        <dbReference type="Proteomes" id="UP000229336"/>
    </source>
</evidence>
<dbReference type="Proteomes" id="UP000229336">
    <property type="component" value="Unassembled WGS sequence"/>
</dbReference>
<organism evidence="1 2">
    <name type="scientific">Candidatus Shapirobacteria bacterium CG_4_10_14_0_2_um_filter_40_12</name>
    <dbReference type="NCBI Taxonomy" id="1974871"/>
    <lineage>
        <taxon>Bacteria</taxon>
        <taxon>Candidatus Shapironibacteriota</taxon>
    </lineage>
</organism>
<accession>A0A2M7TUB4</accession>
<dbReference type="InterPro" id="IPR024524">
    <property type="entry name" value="DUF3800"/>
</dbReference>
<protein>
    <recommendedName>
        <fullName evidence="3">DUF3800 domain-containing protein</fullName>
    </recommendedName>
</protein>
<reference evidence="2" key="1">
    <citation type="submission" date="2017-09" db="EMBL/GenBank/DDBJ databases">
        <title>Depth-based differentiation of microbial function through sediment-hosted aquifers and enrichment of novel symbionts in the deep terrestrial subsurface.</title>
        <authorList>
            <person name="Probst A.J."/>
            <person name="Ladd B."/>
            <person name="Jarett J.K."/>
            <person name="Geller-Mcgrath D.E."/>
            <person name="Sieber C.M.K."/>
            <person name="Emerson J.B."/>
            <person name="Anantharaman K."/>
            <person name="Thomas B.C."/>
            <person name="Malmstrom R."/>
            <person name="Stieglmeier M."/>
            <person name="Klingl A."/>
            <person name="Woyke T."/>
            <person name="Ryan C.M."/>
            <person name="Banfield J.F."/>
        </authorList>
    </citation>
    <scope>NUCLEOTIDE SEQUENCE [LARGE SCALE GENOMIC DNA]</scope>
</reference>
<evidence type="ECO:0008006" key="3">
    <source>
        <dbReference type="Google" id="ProtNLM"/>
    </source>
</evidence>
<dbReference type="AlphaFoldDB" id="A0A2M7TUB4"/>